<reference evidence="8 9" key="1">
    <citation type="submission" date="2024-09" db="EMBL/GenBank/DDBJ databases">
        <authorList>
            <person name="Zhang Z.-H."/>
        </authorList>
    </citation>
    <scope>NUCLEOTIDE SEQUENCE [LARGE SCALE GENOMIC DNA]</scope>
    <source>
        <strain evidence="8 9">HHTR114</strain>
    </source>
</reference>
<keyword evidence="6 7" id="KW-0472">Membrane</keyword>
<feature type="transmembrane region" description="Helical" evidence="7">
    <location>
        <begin position="362"/>
        <end position="386"/>
    </location>
</feature>
<evidence type="ECO:0000256" key="6">
    <source>
        <dbReference type="ARBA" id="ARBA00023136"/>
    </source>
</evidence>
<keyword evidence="5 7" id="KW-1133">Transmembrane helix</keyword>
<dbReference type="Pfam" id="PF13440">
    <property type="entry name" value="Polysacc_synt_3"/>
    <property type="match status" value="1"/>
</dbReference>
<gene>
    <name evidence="8" type="ORF">ACFMB1_06690</name>
</gene>
<comment type="similarity">
    <text evidence="2">Belongs to the polysaccharide synthase family.</text>
</comment>
<feature type="transmembrane region" description="Helical" evidence="7">
    <location>
        <begin position="51"/>
        <end position="76"/>
    </location>
</feature>
<feature type="transmembrane region" description="Helical" evidence="7">
    <location>
        <begin position="21"/>
        <end position="39"/>
    </location>
</feature>
<feature type="transmembrane region" description="Helical" evidence="7">
    <location>
        <begin position="425"/>
        <end position="451"/>
    </location>
</feature>
<feature type="transmembrane region" description="Helical" evidence="7">
    <location>
        <begin position="155"/>
        <end position="177"/>
    </location>
</feature>
<comment type="subcellular location">
    <subcellularLocation>
        <location evidence="1">Cell membrane</location>
        <topology evidence="1">Multi-pass membrane protein</topology>
    </subcellularLocation>
</comment>
<keyword evidence="9" id="KW-1185">Reference proteome</keyword>
<comment type="caution">
    <text evidence="8">The sequence shown here is derived from an EMBL/GenBank/DDBJ whole genome shotgun (WGS) entry which is preliminary data.</text>
</comment>
<evidence type="ECO:0000256" key="2">
    <source>
        <dbReference type="ARBA" id="ARBA00007430"/>
    </source>
</evidence>
<proteinExistence type="inferred from homology"/>
<feature type="transmembrane region" description="Helical" evidence="7">
    <location>
        <begin position="122"/>
        <end position="143"/>
    </location>
</feature>
<evidence type="ECO:0000256" key="5">
    <source>
        <dbReference type="ARBA" id="ARBA00022989"/>
    </source>
</evidence>
<dbReference type="RefSeq" id="WP_379879451.1">
    <property type="nucleotide sequence ID" value="NZ_JBHPON010000001.1"/>
</dbReference>
<feature type="transmembrane region" description="Helical" evidence="7">
    <location>
        <begin position="222"/>
        <end position="244"/>
    </location>
</feature>
<keyword evidence="4 7" id="KW-0812">Transmembrane</keyword>
<sequence length="457" mass="50494">MSAVGEIRSVVARIRPALGDGSSLLIVSHFLQLLLRVGSSMIVTRLLSPEAYGVIGIVSSVSFILVMISDMGLRAYIIRHEHGGDELMQSVWTVRLMRNMVIFSIMFVGAGVFADMYKAPEIATAIRICAFPFIIEAFSSLAYQTTERNRGVVRLTVLEFIRFLLVTITTIVAAFILRSYWAIIVAMFVNAFFSFFSSYFLLKGPPVRFRLDPAHIRDLWGFWRIIIPSSVITLILTQTNTVVMARYFPLEELGKFTIATTLSAAVVTVSGEYVIRVFFPRFAEANRKGAELAKDMYYAARRPVTLFFAFGIGGLIGGGELLVRILYNSEYLGAGFYLSLLCLAPLVRLSSLPAEQAIITKGFVKVALVSNAVRLAWIAVAGPVAYLNFGPMALIIVFCLSEAAAAPYFLWKLKQYDLLNLREEFFIIVAMLIGAAIGYGCFASIEAMIAAGTLPDF</sequence>
<name>A0ABW1KUL8_9PROT</name>
<evidence type="ECO:0000256" key="4">
    <source>
        <dbReference type="ARBA" id="ARBA00022692"/>
    </source>
</evidence>
<organism evidence="8 9">
    <name type="scientific">Hyphococcus aureus</name>
    <dbReference type="NCBI Taxonomy" id="2666033"/>
    <lineage>
        <taxon>Bacteria</taxon>
        <taxon>Pseudomonadati</taxon>
        <taxon>Pseudomonadota</taxon>
        <taxon>Alphaproteobacteria</taxon>
        <taxon>Parvularculales</taxon>
        <taxon>Parvularculaceae</taxon>
        <taxon>Hyphococcus</taxon>
    </lineage>
</organism>
<dbReference type="InterPro" id="IPR050833">
    <property type="entry name" value="Poly_Biosynth_Transport"/>
</dbReference>
<feature type="transmembrane region" description="Helical" evidence="7">
    <location>
        <begin position="304"/>
        <end position="325"/>
    </location>
</feature>
<keyword evidence="3" id="KW-1003">Cell membrane</keyword>
<evidence type="ECO:0000256" key="1">
    <source>
        <dbReference type="ARBA" id="ARBA00004651"/>
    </source>
</evidence>
<feature type="transmembrane region" description="Helical" evidence="7">
    <location>
        <begin position="392"/>
        <end position="413"/>
    </location>
</feature>
<dbReference type="PANTHER" id="PTHR30250">
    <property type="entry name" value="PST FAMILY PREDICTED COLANIC ACID TRANSPORTER"/>
    <property type="match status" value="1"/>
</dbReference>
<dbReference type="Proteomes" id="UP001596116">
    <property type="component" value="Unassembled WGS sequence"/>
</dbReference>
<dbReference type="EMBL" id="JBHPON010000001">
    <property type="protein sequence ID" value="MFC6035224.1"/>
    <property type="molecule type" value="Genomic_DNA"/>
</dbReference>
<evidence type="ECO:0000256" key="7">
    <source>
        <dbReference type="SAM" id="Phobius"/>
    </source>
</evidence>
<evidence type="ECO:0000313" key="8">
    <source>
        <dbReference type="EMBL" id="MFC6035224.1"/>
    </source>
</evidence>
<feature type="transmembrane region" description="Helical" evidence="7">
    <location>
        <begin position="256"/>
        <end position="279"/>
    </location>
</feature>
<feature type="transmembrane region" description="Helical" evidence="7">
    <location>
        <begin position="331"/>
        <end position="350"/>
    </location>
</feature>
<evidence type="ECO:0000313" key="9">
    <source>
        <dbReference type="Proteomes" id="UP001596116"/>
    </source>
</evidence>
<accession>A0ABW1KUL8</accession>
<evidence type="ECO:0000256" key="3">
    <source>
        <dbReference type="ARBA" id="ARBA00022475"/>
    </source>
</evidence>
<feature type="transmembrane region" description="Helical" evidence="7">
    <location>
        <begin position="183"/>
        <end position="202"/>
    </location>
</feature>
<feature type="transmembrane region" description="Helical" evidence="7">
    <location>
        <begin position="96"/>
        <end position="116"/>
    </location>
</feature>
<protein>
    <submittedName>
        <fullName evidence="8">Oligosaccharide flippase family protein</fullName>
    </submittedName>
</protein>
<dbReference type="PANTHER" id="PTHR30250:SF10">
    <property type="entry name" value="LIPOPOLYSACCHARIDE BIOSYNTHESIS PROTEIN WZXC"/>
    <property type="match status" value="1"/>
</dbReference>